<keyword evidence="1" id="KW-0732">Signal</keyword>
<dbReference type="Gene3D" id="2.60.120.560">
    <property type="entry name" value="Exo-inulinase, domain 1"/>
    <property type="match status" value="1"/>
</dbReference>
<evidence type="ECO:0000256" key="1">
    <source>
        <dbReference type="SAM" id="SignalP"/>
    </source>
</evidence>
<evidence type="ECO:0000313" key="3">
    <source>
        <dbReference type="Proteomes" id="UP000199671"/>
    </source>
</evidence>
<organism evidence="2 3">
    <name type="scientific">Actinomyces ruminicola</name>
    <dbReference type="NCBI Taxonomy" id="332524"/>
    <lineage>
        <taxon>Bacteria</taxon>
        <taxon>Bacillati</taxon>
        <taxon>Actinomycetota</taxon>
        <taxon>Actinomycetes</taxon>
        <taxon>Actinomycetales</taxon>
        <taxon>Actinomycetaceae</taxon>
        <taxon>Actinomyces</taxon>
    </lineage>
</organism>
<dbReference type="Proteomes" id="UP000199671">
    <property type="component" value="Unassembled WGS sequence"/>
</dbReference>
<reference evidence="2 3" key="1">
    <citation type="submission" date="2016-10" db="EMBL/GenBank/DDBJ databases">
        <authorList>
            <person name="de Groot N.N."/>
        </authorList>
    </citation>
    <scope>NUCLEOTIDE SEQUENCE [LARGE SCALE GENOMIC DNA]</scope>
    <source>
        <strain evidence="2 3">KPR-7B</strain>
    </source>
</reference>
<evidence type="ECO:0000313" key="2">
    <source>
        <dbReference type="EMBL" id="SDM48630.1"/>
    </source>
</evidence>
<feature type="signal peptide" evidence="1">
    <location>
        <begin position="1"/>
        <end position="31"/>
    </location>
</feature>
<dbReference type="InterPro" id="IPR013320">
    <property type="entry name" value="ConA-like_dom_sf"/>
</dbReference>
<feature type="chain" id="PRO_5039346291" evidence="1">
    <location>
        <begin position="32"/>
        <end position="227"/>
    </location>
</feature>
<accession>A0A1G9TLS9</accession>
<name>A0A1G9TLS9_9ACTO</name>
<dbReference type="AlphaFoldDB" id="A0A1G9TLS9"/>
<dbReference type="SUPFAM" id="SSF49899">
    <property type="entry name" value="Concanavalin A-like lectins/glucanases"/>
    <property type="match status" value="1"/>
</dbReference>
<gene>
    <name evidence="2" type="ORF">SAMN04487766_10349</name>
</gene>
<protein>
    <submittedName>
        <fullName evidence="2">Uncharacterized protein</fullName>
    </submittedName>
</protein>
<dbReference type="EMBL" id="FNHU01000003">
    <property type="protein sequence ID" value="SDM48630.1"/>
    <property type="molecule type" value="Genomic_DNA"/>
</dbReference>
<proteinExistence type="predicted"/>
<sequence length="227" mass="24184">MTDTAGRSRRCRPSKLFAAVLAVVMAATLTAAGLVRGEDMNCTAWGLVFDGYGSASCRGKTVSLSPAPATAADETHAGLAASREVGVAPGRVTTFEATMLTRRQLRRGSAPNPWEVAWLIWSYQDNDHFYALVLKPNGWEVSKQNPAYPGKQQFLASGNTPRFAVGQEHHVVISIDTAAKGRMTAAITVDGEHLVSVTDTDSPYRSGAAAAYTEDAEVDVTITPSEP</sequence>